<keyword evidence="3" id="KW-0614">Plasmid</keyword>
<feature type="coiled-coil region" evidence="1">
    <location>
        <begin position="1"/>
        <end position="35"/>
    </location>
</feature>
<dbReference type="AlphaFoldDB" id="A0A1X9J282"/>
<dbReference type="Proteomes" id="UP000886939">
    <property type="component" value="Unassembled WGS sequence"/>
</dbReference>
<dbReference type="RefSeq" id="WP_223917427.1">
    <property type="nucleotide sequence ID" value="NZ_AP024946.1"/>
</dbReference>
<geneLocation type="plasmid" evidence="2">
    <name>pPH18</name>
</geneLocation>
<organism evidence="3">
    <name type="scientific">Aeromonas caviae</name>
    <name type="common">Aeromonas punctata</name>
    <dbReference type="NCBI Taxonomy" id="648"/>
    <lineage>
        <taxon>Bacteria</taxon>
        <taxon>Pseudomonadati</taxon>
        <taxon>Pseudomonadota</taxon>
        <taxon>Gammaproteobacteria</taxon>
        <taxon>Aeromonadales</taxon>
        <taxon>Aeromonadaceae</taxon>
        <taxon>Aeromonas</taxon>
    </lineage>
</organism>
<sequence>MGKLEDKLAKLEEQRARINAEIQRVRAREQQQERRDDTRRKIIVGAMLTGMIEAGKLGQFNEVWLRAELDKQLDRDPDRALFGLPPLAKAKPEQVVQEEAPAGLHTAPTAAQ</sequence>
<accession>A0A1X9J282</accession>
<protein>
    <submittedName>
        <fullName evidence="3">MobC</fullName>
    </submittedName>
</protein>
<evidence type="ECO:0000256" key="1">
    <source>
        <dbReference type="SAM" id="Coils"/>
    </source>
</evidence>
<dbReference type="EMBL" id="KU644673">
    <property type="protein sequence ID" value="APU91763.1"/>
    <property type="molecule type" value="Genomic_DNA"/>
</dbReference>
<gene>
    <name evidence="3" type="primary">mobC</name>
    <name evidence="4" type="ORF">KAM343_44740</name>
</gene>
<dbReference type="EMBL" id="BPNI01000273">
    <property type="protein sequence ID" value="GJA43678.1"/>
    <property type="molecule type" value="Genomic_DNA"/>
</dbReference>
<geneLocation type="plasmid" evidence="3">
    <name>pHP1</name>
</geneLocation>
<proteinExistence type="predicted"/>
<keyword evidence="1" id="KW-0175">Coiled coil</keyword>
<evidence type="ECO:0000313" key="4">
    <source>
        <dbReference type="EMBL" id="GJA43678.1"/>
    </source>
</evidence>
<reference evidence="4" key="2">
    <citation type="submission" date="2021-07" db="EMBL/GenBank/DDBJ databases">
        <title>Draft genome sequence of carbapenem-resistant Aeromonas spp. in Japan.</title>
        <authorList>
            <person name="Maehana S."/>
            <person name="Suzuki M."/>
            <person name="Kitasato H."/>
        </authorList>
    </citation>
    <scope>NUCLEOTIDE SEQUENCE</scope>
    <source>
        <strain evidence="4">KAM343</strain>
    </source>
</reference>
<name>A0A1X9J282_AERCA</name>
<reference evidence="3" key="1">
    <citation type="journal article" date="2016" name="PLoS ONE">
        <title>High Prevalence of Plasmid-Mediated Quinolone Resistance and IncQ Plasmids Carrying qnrS2 Gene in Bacteria from Rivers near Hospitals and Aquaculture in China.</title>
        <authorList>
            <person name="Wen Y."/>
            <person name="Pu X."/>
            <person name="Zheng W."/>
            <person name="Hu G."/>
        </authorList>
    </citation>
    <scope>NUCLEOTIDE SEQUENCE</scope>
    <source>
        <strain evidence="3">HP1</strain>
        <strain evidence="2">HP18</strain>
        <plasmid evidence="3">pHP1</plasmid>
        <plasmid evidence="2">pPH18</plasmid>
    </source>
</reference>
<dbReference type="EMBL" id="KU644672">
    <property type="protein sequence ID" value="APU91757.1"/>
    <property type="molecule type" value="Genomic_DNA"/>
</dbReference>
<evidence type="ECO:0000313" key="3">
    <source>
        <dbReference type="EMBL" id="APU91763.1"/>
    </source>
</evidence>
<evidence type="ECO:0000313" key="2">
    <source>
        <dbReference type="EMBL" id="APU91757.1"/>
    </source>
</evidence>